<feature type="non-terminal residue" evidence="7">
    <location>
        <position position="1"/>
    </location>
</feature>
<dbReference type="InterPro" id="IPR027417">
    <property type="entry name" value="P-loop_NTPase"/>
</dbReference>
<dbReference type="InterPro" id="IPR050352">
    <property type="entry name" value="ABCG_transporters"/>
</dbReference>
<evidence type="ECO:0008006" key="9">
    <source>
        <dbReference type="Google" id="ProtNLM"/>
    </source>
</evidence>
<dbReference type="PANTHER" id="PTHR48041">
    <property type="entry name" value="ABC TRANSPORTER G FAMILY MEMBER 28"/>
    <property type="match status" value="1"/>
</dbReference>
<dbReference type="PANTHER" id="PTHR48041:SF139">
    <property type="entry name" value="PROTEIN SCARLET"/>
    <property type="match status" value="1"/>
</dbReference>
<dbReference type="GO" id="GO:0016020">
    <property type="term" value="C:membrane"/>
    <property type="evidence" value="ECO:0007669"/>
    <property type="project" value="UniProtKB-SubCell"/>
</dbReference>
<accession>A0A1Y3B832</accession>
<comment type="caution">
    <text evidence="7">The sequence shown here is derived from an EMBL/GenBank/DDBJ whole genome shotgun (WGS) entry which is preliminary data.</text>
</comment>
<organism evidence="7 8">
    <name type="scientific">Euroglyphus maynei</name>
    <name type="common">Mayne's house dust mite</name>
    <dbReference type="NCBI Taxonomy" id="6958"/>
    <lineage>
        <taxon>Eukaryota</taxon>
        <taxon>Metazoa</taxon>
        <taxon>Ecdysozoa</taxon>
        <taxon>Arthropoda</taxon>
        <taxon>Chelicerata</taxon>
        <taxon>Arachnida</taxon>
        <taxon>Acari</taxon>
        <taxon>Acariformes</taxon>
        <taxon>Sarcoptiformes</taxon>
        <taxon>Astigmata</taxon>
        <taxon>Psoroptidia</taxon>
        <taxon>Analgoidea</taxon>
        <taxon>Pyroglyphidae</taxon>
        <taxon>Pyroglyphinae</taxon>
        <taxon>Euroglyphus</taxon>
    </lineage>
</organism>
<gene>
    <name evidence="7" type="ORF">BLA29_003854</name>
</gene>
<evidence type="ECO:0000256" key="1">
    <source>
        <dbReference type="ARBA" id="ARBA00004141"/>
    </source>
</evidence>
<keyword evidence="5 6" id="KW-0472">Membrane</keyword>
<evidence type="ECO:0000313" key="8">
    <source>
        <dbReference type="Proteomes" id="UP000194236"/>
    </source>
</evidence>
<evidence type="ECO:0000256" key="5">
    <source>
        <dbReference type="ARBA" id="ARBA00023136"/>
    </source>
</evidence>
<keyword evidence="8" id="KW-1185">Reference proteome</keyword>
<evidence type="ECO:0000256" key="3">
    <source>
        <dbReference type="ARBA" id="ARBA00022692"/>
    </source>
</evidence>
<dbReference type="AlphaFoldDB" id="A0A1Y3B832"/>
<dbReference type="OrthoDB" id="245989at2759"/>
<keyword evidence="2" id="KW-0813">Transport</keyword>
<dbReference type="Proteomes" id="UP000194236">
    <property type="component" value="Unassembled WGS sequence"/>
</dbReference>
<sequence>LKVLNGQWKRRLSCESKFYLNQLTPIKGCYLHQDVSGHLMSGLTGRQTLLYASRLKNLFELTIIDHEAIVDRILNELLIINTANIPIQNCSNGERKRLALGMEMTSIMMPNLICIDEPTSGLDSNSAEIIINFLRKIAYDHNVTIIAAIHQPQTELLEIFDDVYVLAKNGVCVYSGRPTTIAEHLSKVLNNFDRKSNQTSPIEELINYCSLETTDTIIQRMVNITNDNDNESDIMRHELRLIIDGIHQNCQRFSFQSSWILLQRYLHNQMFKWTIILSIFPIILIILLRNFYNDQIAQQNGCFNFIENDFNNTICNIDDDDDEQNEWKMVQKDLMDNTRYTMYITFIFLTWILIPASILFGQEMILFQNEHRNGWYFFQFFLIFKKKTLIHPIYDRLV</sequence>
<evidence type="ECO:0000256" key="6">
    <source>
        <dbReference type="SAM" id="Phobius"/>
    </source>
</evidence>
<feature type="transmembrane region" description="Helical" evidence="6">
    <location>
        <begin position="340"/>
        <end position="360"/>
    </location>
</feature>
<name>A0A1Y3B832_EURMA</name>
<protein>
    <recommendedName>
        <fullName evidence="9">ABC transporter domain-containing protein</fullName>
    </recommendedName>
</protein>
<dbReference type="GO" id="GO:0042626">
    <property type="term" value="F:ATPase-coupled transmembrane transporter activity"/>
    <property type="evidence" value="ECO:0007669"/>
    <property type="project" value="TreeGrafter"/>
</dbReference>
<feature type="transmembrane region" description="Helical" evidence="6">
    <location>
        <begin position="270"/>
        <end position="288"/>
    </location>
</feature>
<proteinExistence type="predicted"/>
<keyword evidence="3 6" id="KW-0812">Transmembrane</keyword>
<evidence type="ECO:0000256" key="4">
    <source>
        <dbReference type="ARBA" id="ARBA00022989"/>
    </source>
</evidence>
<dbReference type="Gene3D" id="3.40.50.300">
    <property type="entry name" value="P-loop containing nucleotide triphosphate hydrolases"/>
    <property type="match status" value="1"/>
</dbReference>
<dbReference type="EMBL" id="MUJZ01039116">
    <property type="protein sequence ID" value="OTF76088.1"/>
    <property type="molecule type" value="Genomic_DNA"/>
</dbReference>
<dbReference type="SUPFAM" id="SSF52540">
    <property type="entry name" value="P-loop containing nucleoside triphosphate hydrolases"/>
    <property type="match status" value="1"/>
</dbReference>
<comment type="subcellular location">
    <subcellularLocation>
        <location evidence="1">Membrane</location>
        <topology evidence="1">Multi-pass membrane protein</topology>
    </subcellularLocation>
</comment>
<keyword evidence="4 6" id="KW-1133">Transmembrane helix</keyword>
<reference evidence="7 8" key="1">
    <citation type="submission" date="2017-03" db="EMBL/GenBank/DDBJ databases">
        <title>Genome Survey of Euroglyphus maynei.</title>
        <authorList>
            <person name="Arlian L.G."/>
            <person name="Morgan M.S."/>
            <person name="Rider S.D."/>
        </authorList>
    </citation>
    <scope>NUCLEOTIDE SEQUENCE [LARGE SCALE GENOMIC DNA]</scope>
    <source>
        <strain evidence="7">Arlian Lab</strain>
        <tissue evidence="7">Whole body</tissue>
    </source>
</reference>
<evidence type="ECO:0000313" key="7">
    <source>
        <dbReference type="EMBL" id="OTF76088.1"/>
    </source>
</evidence>
<evidence type="ECO:0000256" key="2">
    <source>
        <dbReference type="ARBA" id="ARBA00022448"/>
    </source>
</evidence>